<organism evidence="6 7">
    <name type="scientific">Parascedosporium putredinis</name>
    <dbReference type="NCBI Taxonomy" id="1442378"/>
    <lineage>
        <taxon>Eukaryota</taxon>
        <taxon>Fungi</taxon>
        <taxon>Dikarya</taxon>
        <taxon>Ascomycota</taxon>
        <taxon>Pezizomycotina</taxon>
        <taxon>Sordariomycetes</taxon>
        <taxon>Hypocreomycetidae</taxon>
        <taxon>Microascales</taxon>
        <taxon>Microascaceae</taxon>
        <taxon>Parascedosporium</taxon>
    </lineage>
</organism>
<feature type="domain" description="Glycosyl hydrolase family 13 catalytic" evidence="5">
    <location>
        <begin position="97"/>
        <end position="342"/>
    </location>
</feature>
<dbReference type="PANTHER" id="PTHR10357:SF232">
    <property type="entry name" value="GLYCOSYL HYDROLASE FAMILY 13 CATALYTIC DOMAIN-CONTAINING PROTEIN"/>
    <property type="match status" value="1"/>
</dbReference>
<evidence type="ECO:0000256" key="1">
    <source>
        <dbReference type="ARBA" id="ARBA00008061"/>
    </source>
</evidence>
<keyword evidence="4" id="KW-0462">Maltose metabolism</keyword>
<comment type="similarity">
    <text evidence="1">Belongs to the glycosyl hydrolase 13 family.</text>
</comment>
<dbReference type="Gene3D" id="3.90.400.10">
    <property type="entry name" value="Oligo-1,6-glucosidase, Domain 2"/>
    <property type="match status" value="1"/>
</dbReference>
<evidence type="ECO:0000313" key="7">
    <source>
        <dbReference type="Proteomes" id="UP000838763"/>
    </source>
</evidence>
<evidence type="ECO:0000259" key="5">
    <source>
        <dbReference type="SMART" id="SM00642"/>
    </source>
</evidence>
<dbReference type="SUPFAM" id="SSF51445">
    <property type="entry name" value="(Trans)glycosidases"/>
    <property type="match status" value="1"/>
</dbReference>
<keyword evidence="2" id="KW-0378">Hydrolase</keyword>
<dbReference type="GO" id="GO:0005987">
    <property type="term" value="P:sucrose catabolic process"/>
    <property type="evidence" value="ECO:0007669"/>
    <property type="project" value="TreeGrafter"/>
</dbReference>
<dbReference type="PANTHER" id="PTHR10357">
    <property type="entry name" value="ALPHA-AMYLASE FAMILY MEMBER"/>
    <property type="match status" value="1"/>
</dbReference>
<evidence type="ECO:0000256" key="3">
    <source>
        <dbReference type="ARBA" id="ARBA00023295"/>
    </source>
</evidence>
<evidence type="ECO:0000313" key="6">
    <source>
        <dbReference type="EMBL" id="CAI4214161.1"/>
    </source>
</evidence>
<reference evidence="6" key="1">
    <citation type="submission" date="2022-11" db="EMBL/GenBank/DDBJ databases">
        <authorList>
            <person name="Scott C."/>
            <person name="Bruce N."/>
        </authorList>
    </citation>
    <scope>NUCLEOTIDE SEQUENCE</scope>
</reference>
<dbReference type="EMBL" id="CALLCH030000010">
    <property type="protein sequence ID" value="CAI4214161.1"/>
    <property type="molecule type" value="Genomic_DNA"/>
</dbReference>
<dbReference type="Proteomes" id="UP000838763">
    <property type="component" value="Unassembled WGS sequence"/>
</dbReference>
<gene>
    <name evidence="6" type="ORF">PPNO1_LOCUS3894</name>
</gene>
<sequence>MTQTAHLSNGTNGVANGTNGVANGTNGANGSNGVAQAASGVADSIANGFSDFANSVANGVSNVANNNKPRANSLTADGSIVISAADRTWWKEAVIYQIYPSSFCDTDGDGIGNINGVTSKLDYLKELGVDVVWLTPIYESPQKDMGYDISNYRAIHKPYGTMEDVENLIAELKKREMRLIMDLVVNHTSDQHPFFVESRSSTDNPKRDWYIWRKPRYDAQGTTQQYYLSLFTPFQPDLNWENPAVRRGVHDILRFWIDKGVGGFRMDVINLISKNQDFADADIVYPARPYQCGSKHFATGPRLTEYLQEMKREVLSKHDLLTVGEMPFIKDENQILEIVKAEEGS</sequence>
<comment type="caution">
    <text evidence="6">The sequence shown here is derived from an EMBL/GenBank/DDBJ whole genome shotgun (WGS) entry which is preliminary data.</text>
</comment>
<dbReference type="AlphaFoldDB" id="A0A9P1H2I7"/>
<dbReference type="Pfam" id="PF00128">
    <property type="entry name" value="Alpha-amylase"/>
    <property type="match status" value="1"/>
</dbReference>
<dbReference type="OrthoDB" id="5219561at2759"/>
<proteinExistence type="inferred from homology"/>
<dbReference type="InterPro" id="IPR045857">
    <property type="entry name" value="O16G_dom_2"/>
</dbReference>
<evidence type="ECO:0000256" key="4">
    <source>
        <dbReference type="ARBA" id="ARBA00026248"/>
    </source>
</evidence>
<dbReference type="GO" id="GO:0004575">
    <property type="term" value="F:sucrose alpha-glucosidase activity"/>
    <property type="evidence" value="ECO:0007669"/>
    <property type="project" value="TreeGrafter"/>
</dbReference>
<dbReference type="GO" id="GO:0033934">
    <property type="term" value="F:glucan 1,4-alpha-maltotriohydrolase activity"/>
    <property type="evidence" value="ECO:0007669"/>
    <property type="project" value="TreeGrafter"/>
</dbReference>
<keyword evidence="7" id="KW-1185">Reference proteome</keyword>
<dbReference type="SMART" id="SM00642">
    <property type="entry name" value="Aamy"/>
    <property type="match status" value="1"/>
</dbReference>
<dbReference type="GO" id="GO:0004574">
    <property type="term" value="F:oligo-1,6-glucosidase activity"/>
    <property type="evidence" value="ECO:0007669"/>
    <property type="project" value="TreeGrafter"/>
</dbReference>
<dbReference type="GO" id="GO:0000025">
    <property type="term" value="P:maltose catabolic process"/>
    <property type="evidence" value="ECO:0007669"/>
    <property type="project" value="TreeGrafter"/>
</dbReference>
<accession>A0A9P1H2I7</accession>
<dbReference type="FunFam" id="3.20.20.80:FF:000064">
    <property type="entry name" value="Oligo-1,6-glucosidase"/>
    <property type="match status" value="1"/>
</dbReference>
<dbReference type="InterPro" id="IPR017853">
    <property type="entry name" value="GH"/>
</dbReference>
<evidence type="ECO:0000256" key="2">
    <source>
        <dbReference type="ARBA" id="ARBA00022801"/>
    </source>
</evidence>
<name>A0A9P1H2I7_9PEZI</name>
<keyword evidence="3" id="KW-0326">Glycosidase</keyword>
<dbReference type="InterPro" id="IPR006047">
    <property type="entry name" value="GH13_cat_dom"/>
</dbReference>
<dbReference type="GO" id="GO:0004556">
    <property type="term" value="F:alpha-amylase activity"/>
    <property type="evidence" value="ECO:0007669"/>
    <property type="project" value="TreeGrafter"/>
</dbReference>
<protein>
    <recommendedName>
        <fullName evidence="5">Glycosyl hydrolase family 13 catalytic domain-containing protein</fullName>
    </recommendedName>
</protein>
<dbReference type="Gene3D" id="3.20.20.80">
    <property type="entry name" value="Glycosidases"/>
    <property type="match status" value="1"/>
</dbReference>